<dbReference type="InterPro" id="IPR029063">
    <property type="entry name" value="SAM-dependent_MTases_sf"/>
</dbReference>
<accession>A0AAD9KYF9</accession>
<dbReference type="PANTHER" id="PTHR12496:SF9">
    <property type="entry name" value="METHYLTRANSFERASE-LIKE PROTEIN 25-RELATED"/>
    <property type="match status" value="1"/>
</dbReference>
<dbReference type="InterPro" id="IPR052220">
    <property type="entry name" value="METTL25"/>
</dbReference>
<dbReference type="EMBL" id="JAODUO010000505">
    <property type="protein sequence ID" value="KAK2179205.1"/>
    <property type="molecule type" value="Genomic_DNA"/>
</dbReference>
<dbReference type="SUPFAM" id="SSF53335">
    <property type="entry name" value="S-adenosyl-L-methionine-dependent methyltransferases"/>
    <property type="match status" value="1"/>
</dbReference>
<protein>
    <recommendedName>
        <fullName evidence="2">Methyltransferase domain-containing protein</fullName>
    </recommendedName>
</protein>
<evidence type="ECO:0000256" key="1">
    <source>
        <dbReference type="SAM" id="MobiDB-lite"/>
    </source>
</evidence>
<comment type="caution">
    <text evidence="3">The sequence shown here is derived from an EMBL/GenBank/DDBJ whole genome shotgun (WGS) entry which is preliminary data.</text>
</comment>
<organism evidence="3 4">
    <name type="scientific">Ridgeia piscesae</name>
    <name type="common">Tubeworm</name>
    <dbReference type="NCBI Taxonomy" id="27915"/>
    <lineage>
        <taxon>Eukaryota</taxon>
        <taxon>Metazoa</taxon>
        <taxon>Spiralia</taxon>
        <taxon>Lophotrochozoa</taxon>
        <taxon>Annelida</taxon>
        <taxon>Polychaeta</taxon>
        <taxon>Sedentaria</taxon>
        <taxon>Canalipalpata</taxon>
        <taxon>Sabellida</taxon>
        <taxon>Siboglinidae</taxon>
        <taxon>Ridgeia</taxon>
    </lineage>
</organism>
<dbReference type="AlphaFoldDB" id="A0AAD9KYF9"/>
<reference evidence="3" key="1">
    <citation type="journal article" date="2023" name="Mol. Biol. Evol.">
        <title>Third-Generation Sequencing Reveals the Adaptive Role of the Epigenome in Three Deep-Sea Polychaetes.</title>
        <authorList>
            <person name="Perez M."/>
            <person name="Aroh O."/>
            <person name="Sun Y."/>
            <person name="Lan Y."/>
            <person name="Juniper S.K."/>
            <person name="Young C.R."/>
            <person name="Angers B."/>
            <person name="Qian P.Y."/>
        </authorList>
    </citation>
    <scope>NUCLEOTIDE SEQUENCE</scope>
    <source>
        <strain evidence="3">R07B-5</strain>
    </source>
</reference>
<dbReference type="Proteomes" id="UP001209878">
    <property type="component" value="Unassembled WGS sequence"/>
</dbReference>
<gene>
    <name evidence="3" type="ORF">NP493_506g01013</name>
</gene>
<dbReference type="Pfam" id="PF13679">
    <property type="entry name" value="Methyltransf_32"/>
    <property type="match status" value="1"/>
</dbReference>
<feature type="domain" description="Methyltransferase" evidence="2">
    <location>
        <begin position="104"/>
        <end position="430"/>
    </location>
</feature>
<evidence type="ECO:0000313" key="3">
    <source>
        <dbReference type="EMBL" id="KAK2179205.1"/>
    </source>
</evidence>
<proteinExistence type="predicted"/>
<dbReference type="PANTHER" id="PTHR12496">
    <property type="entry name" value="CGI-41 METHYLTRANSFERASE"/>
    <property type="match status" value="1"/>
</dbReference>
<evidence type="ECO:0000313" key="4">
    <source>
        <dbReference type="Proteomes" id="UP001209878"/>
    </source>
</evidence>
<name>A0AAD9KYF9_RIDPI</name>
<evidence type="ECO:0000259" key="2">
    <source>
        <dbReference type="Pfam" id="PF13679"/>
    </source>
</evidence>
<dbReference type="InterPro" id="IPR025714">
    <property type="entry name" value="Methyltranfer_dom"/>
</dbReference>
<dbReference type="Gene3D" id="3.40.50.150">
    <property type="entry name" value="Vaccinia Virus protein VP39"/>
    <property type="match status" value="1"/>
</dbReference>
<feature type="region of interest" description="Disordered" evidence="1">
    <location>
        <begin position="184"/>
        <end position="204"/>
    </location>
</feature>
<keyword evidence="4" id="KW-1185">Reference proteome</keyword>
<sequence>MERRKDVDETTEDGERHLMLCRVKSRLHQVAKFLLPYLPLANAHNSDFIVCGHWYHHIHPSIATDLLTLSGDELCLLPNIDQLKCQLTRDSGDKIHVSNFMSPKKSHEVDAMAELCALLACHRHVSKVIDIGSGRGYLGCQMALMYGLKVLGIDSSETNTESAGTRAGKLGKQWEGLVRNAQVGNAAKTRRRKEAKGSKERTKFQLTLSQSKDEDIPDLSLVFNDETSRDVDCEKNTEITGSDNSNQKCFVSKKTANSSCIGGCHVCEINNVDTNEKTDNIVKVQSKVPADVQSAVKHEGQHVQATTYQEDVCCETSVDKRQNVPTTTYQEDPRTGTSESKRQGENAAYVAITCYVTPDLSLKTLFDTHSAWSVCDSREAGASGDQGGTVLISGLHTCGNLAASTLQLFCSSDVATVACNVGCCYHLLDEEFLASPFTTPEGGSTVQFGFPMSTYLRQCGCQLGRNARMLASQAPDRLANHRKLPDRSIYWRALLQEILCDVTGVARDDWQARNDWQVGKIASKCHTFTEYVRKALQKLRLTHVELSDEAIEQYESTHREQEHKMRAFFQLKALLAPCIEALVLLDRLLYLLEQNMTTVHLVQLFDPITSPRCYALVALK</sequence>